<keyword evidence="5" id="KW-0479">Metal-binding</keyword>
<evidence type="ECO:0000313" key="12">
    <source>
        <dbReference type="EMBL" id="CAD2212703.1"/>
    </source>
</evidence>
<keyword evidence="9" id="KW-0539">Nucleus</keyword>
<name>A0A7G2C1V5_9TRYP</name>
<keyword evidence="6 10" id="KW-0863">Zinc-finger</keyword>
<dbReference type="PANTHER" id="PTHR11210">
    <property type="entry name" value="RING BOX"/>
    <property type="match status" value="1"/>
</dbReference>
<dbReference type="EMBL" id="LR877145">
    <property type="protein sequence ID" value="CAD2212703.1"/>
    <property type="molecule type" value="Genomic_DNA"/>
</dbReference>
<gene>
    <name evidence="12" type="ORF">ADEAN_000011500</name>
</gene>
<keyword evidence="8" id="KW-0862">Zinc</keyword>
<dbReference type="GO" id="GO:0005737">
    <property type="term" value="C:cytoplasm"/>
    <property type="evidence" value="ECO:0007669"/>
    <property type="project" value="UniProtKB-SubCell"/>
</dbReference>
<protein>
    <submittedName>
        <fullName evidence="12">RING-H2 zinc finger domain/Ring finger domain/Anaphase-promoting complex subunit 11 RING-H2 finger/Zinc finger, C3HC4 type (RING finger) containing protein, putative</fullName>
    </submittedName>
</protein>
<evidence type="ECO:0000256" key="2">
    <source>
        <dbReference type="ARBA" id="ARBA00004496"/>
    </source>
</evidence>
<dbReference type="GO" id="GO:0005634">
    <property type="term" value="C:nucleus"/>
    <property type="evidence" value="ECO:0007669"/>
    <property type="project" value="UniProtKB-SubCell"/>
</dbReference>
<comment type="pathway">
    <text evidence="3">Protein modification; protein ubiquitination.</text>
</comment>
<dbReference type="GO" id="GO:0008270">
    <property type="term" value="F:zinc ion binding"/>
    <property type="evidence" value="ECO:0007669"/>
    <property type="project" value="UniProtKB-KW"/>
</dbReference>
<dbReference type="InterPro" id="IPR001841">
    <property type="entry name" value="Znf_RING"/>
</dbReference>
<dbReference type="VEuPathDB" id="TriTrypDB:ADEAN_000011500"/>
<evidence type="ECO:0000313" key="13">
    <source>
        <dbReference type="Proteomes" id="UP000515908"/>
    </source>
</evidence>
<dbReference type="Proteomes" id="UP000515908">
    <property type="component" value="Chromosome 01"/>
</dbReference>
<evidence type="ECO:0000256" key="8">
    <source>
        <dbReference type="ARBA" id="ARBA00022833"/>
    </source>
</evidence>
<evidence type="ECO:0000256" key="3">
    <source>
        <dbReference type="ARBA" id="ARBA00004906"/>
    </source>
</evidence>
<evidence type="ECO:0000256" key="7">
    <source>
        <dbReference type="ARBA" id="ARBA00022786"/>
    </source>
</evidence>
<proteinExistence type="predicted"/>
<sequence>MSSIVLNTEGDELQGNCSIAWGTCGHLFHSHCMSRWLVSREACPLCGKRWTLFKLTGIM</sequence>
<keyword evidence="4" id="KW-0963">Cytoplasm</keyword>
<dbReference type="SUPFAM" id="SSF57850">
    <property type="entry name" value="RING/U-box"/>
    <property type="match status" value="1"/>
</dbReference>
<keyword evidence="13" id="KW-1185">Reference proteome</keyword>
<dbReference type="AlphaFoldDB" id="A0A7G2C1V5"/>
<organism evidence="12 13">
    <name type="scientific">Angomonas deanei</name>
    <dbReference type="NCBI Taxonomy" id="59799"/>
    <lineage>
        <taxon>Eukaryota</taxon>
        <taxon>Discoba</taxon>
        <taxon>Euglenozoa</taxon>
        <taxon>Kinetoplastea</taxon>
        <taxon>Metakinetoplastina</taxon>
        <taxon>Trypanosomatida</taxon>
        <taxon>Trypanosomatidae</taxon>
        <taxon>Strigomonadinae</taxon>
        <taxon>Angomonas</taxon>
    </lineage>
</organism>
<dbReference type="PROSITE" id="PS50089">
    <property type="entry name" value="ZF_RING_2"/>
    <property type="match status" value="1"/>
</dbReference>
<evidence type="ECO:0000256" key="9">
    <source>
        <dbReference type="ARBA" id="ARBA00023242"/>
    </source>
</evidence>
<evidence type="ECO:0000256" key="5">
    <source>
        <dbReference type="ARBA" id="ARBA00022723"/>
    </source>
</evidence>
<evidence type="ECO:0000256" key="10">
    <source>
        <dbReference type="PROSITE-ProRule" id="PRU00175"/>
    </source>
</evidence>
<accession>A0A7G2C1V5</accession>
<comment type="subcellular location">
    <subcellularLocation>
        <location evidence="2">Cytoplasm</location>
    </subcellularLocation>
    <subcellularLocation>
        <location evidence="1">Nucleus</location>
    </subcellularLocation>
</comment>
<keyword evidence="7" id="KW-0833">Ubl conjugation pathway</keyword>
<dbReference type="Gene3D" id="3.30.40.10">
    <property type="entry name" value="Zinc/RING finger domain, C3HC4 (zinc finger)"/>
    <property type="match status" value="1"/>
</dbReference>
<dbReference type="InterPro" id="IPR013083">
    <property type="entry name" value="Znf_RING/FYVE/PHD"/>
</dbReference>
<evidence type="ECO:0000259" key="11">
    <source>
        <dbReference type="PROSITE" id="PS50089"/>
    </source>
</evidence>
<dbReference type="Pfam" id="PF12678">
    <property type="entry name" value="zf-rbx1"/>
    <property type="match status" value="1"/>
</dbReference>
<reference evidence="12 13" key="1">
    <citation type="submission" date="2020-08" db="EMBL/GenBank/DDBJ databases">
        <authorList>
            <person name="Newling K."/>
            <person name="Davey J."/>
            <person name="Forrester S."/>
        </authorList>
    </citation>
    <scope>NUCLEOTIDE SEQUENCE [LARGE SCALE GENOMIC DNA]</scope>
    <source>
        <strain evidence="13">Crithidia deanei Carvalho (ATCC PRA-265)</strain>
    </source>
</reference>
<dbReference type="OrthoDB" id="8962942at2759"/>
<evidence type="ECO:0000256" key="6">
    <source>
        <dbReference type="ARBA" id="ARBA00022771"/>
    </source>
</evidence>
<evidence type="ECO:0000256" key="1">
    <source>
        <dbReference type="ARBA" id="ARBA00004123"/>
    </source>
</evidence>
<dbReference type="InterPro" id="IPR024766">
    <property type="entry name" value="Znf_RING_H2"/>
</dbReference>
<evidence type="ECO:0000256" key="4">
    <source>
        <dbReference type="ARBA" id="ARBA00022490"/>
    </source>
</evidence>
<feature type="domain" description="RING-type" evidence="11">
    <location>
        <begin position="24"/>
        <end position="46"/>
    </location>
</feature>
<dbReference type="InterPro" id="IPR051031">
    <property type="entry name" value="RING-box_E3_Ubiquitin_Ligase"/>
</dbReference>